<name>A0A434AB53_9FLAO</name>
<dbReference type="Proteomes" id="UP000288102">
    <property type="component" value="Unassembled WGS sequence"/>
</dbReference>
<accession>A0A434AB53</accession>
<protein>
    <submittedName>
        <fullName evidence="1">Uncharacterized protein</fullName>
    </submittedName>
</protein>
<reference evidence="2" key="1">
    <citation type="journal article" date="2019" name="Syst. Appl. Microbiol.">
        <title>Flavobacterium circumlabens sp. nov. and Flavobacterium cupreum sp. nov., two psychrotrophic species isolated from Antarctic environmental samples.</title>
        <authorList>
            <person name="Kralova S."/>
            <person name="Busse H.-J."/>
            <person name="Svec P."/>
            <person name="Maslanova I."/>
            <person name="Stankova E."/>
            <person name="Bartak M."/>
            <person name="Sedlacek I."/>
        </authorList>
    </citation>
    <scope>NUCLEOTIDE SEQUENCE [LARGE SCALE GENOMIC DNA]</scope>
    <source>
        <strain evidence="2">CCM 8825</strain>
    </source>
</reference>
<proteinExistence type="predicted"/>
<evidence type="ECO:0000313" key="1">
    <source>
        <dbReference type="EMBL" id="RUT71608.1"/>
    </source>
</evidence>
<gene>
    <name evidence="1" type="ORF">D0817_02665</name>
</gene>
<dbReference type="RefSeq" id="WP_127336854.1">
    <property type="nucleotide sequence ID" value="NZ_QWDM01000002.1"/>
</dbReference>
<dbReference type="EMBL" id="QWDM01000002">
    <property type="protein sequence ID" value="RUT71608.1"/>
    <property type="molecule type" value="Genomic_DNA"/>
</dbReference>
<dbReference type="OrthoDB" id="1357815at2"/>
<comment type="caution">
    <text evidence="1">The sequence shown here is derived from an EMBL/GenBank/DDBJ whole genome shotgun (WGS) entry which is preliminary data.</text>
</comment>
<evidence type="ECO:0000313" key="2">
    <source>
        <dbReference type="Proteomes" id="UP000288102"/>
    </source>
</evidence>
<organism evidence="1 2">
    <name type="scientific">Flavobacterium cupreum</name>
    <dbReference type="NCBI Taxonomy" id="2133766"/>
    <lineage>
        <taxon>Bacteria</taxon>
        <taxon>Pseudomonadati</taxon>
        <taxon>Bacteroidota</taxon>
        <taxon>Flavobacteriia</taxon>
        <taxon>Flavobacteriales</taxon>
        <taxon>Flavobacteriaceae</taxon>
        <taxon>Flavobacterium</taxon>
    </lineage>
</organism>
<sequence>MKLKLSLLILVILQFSCKDKTEKQIENTNSKSSKVELHIKETNRFDFEKFKISKGQVGEIKVGMDLSEAEKLLKQLTKKEAEAYDFGFDGGGKAYLYSLDDEFIIGLIPKADSKEILAIVALSKNLKTSNGLNPKSAVSEIQKKYPTAKIVQNLMMDWQFIEDEKNNWDFILMTGENEPIGEFNDSNTEIKSDWITIK</sequence>
<dbReference type="AlphaFoldDB" id="A0A434AB53"/>
<keyword evidence="2" id="KW-1185">Reference proteome</keyword>